<dbReference type="Proteomes" id="UP001140510">
    <property type="component" value="Unassembled WGS sequence"/>
</dbReference>
<keyword evidence="2" id="KW-1185">Reference proteome</keyword>
<dbReference type="EMBL" id="JAPEVA010000036">
    <property type="protein sequence ID" value="KAJ4405251.1"/>
    <property type="molecule type" value="Genomic_DNA"/>
</dbReference>
<evidence type="ECO:0000313" key="2">
    <source>
        <dbReference type="Proteomes" id="UP001140510"/>
    </source>
</evidence>
<gene>
    <name evidence="1" type="ORF">N0V91_005411</name>
</gene>
<comment type="caution">
    <text evidence="1">The sequence shown here is derived from an EMBL/GenBank/DDBJ whole genome shotgun (WGS) entry which is preliminary data.</text>
</comment>
<accession>A0A9W8ZD17</accession>
<evidence type="ECO:0000313" key="1">
    <source>
        <dbReference type="EMBL" id="KAJ4405251.1"/>
    </source>
</evidence>
<dbReference type="AlphaFoldDB" id="A0A9W8ZD17"/>
<dbReference type="Gene3D" id="1.25.40.20">
    <property type="entry name" value="Ankyrin repeat-containing domain"/>
    <property type="match status" value="1"/>
</dbReference>
<dbReference type="OrthoDB" id="3801246at2759"/>
<name>A0A9W8ZD17_9PLEO</name>
<dbReference type="InterPro" id="IPR036770">
    <property type="entry name" value="Ankyrin_rpt-contain_sf"/>
</dbReference>
<reference evidence="1" key="1">
    <citation type="submission" date="2022-10" db="EMBL/GenBank/DDBJ databases">
        <title>Tapping the CABI collections for fungal endophytes: first genome assemblies for Collariella, Neodidymelliopsis, Ascochyta clinopodiicola, Didymella pomorum, Didymosphaeria variabile, Neocosmospora piperis and Neocucurbitaria cava.</title>
        <authorList>
            <person name="Hill R."/>
        </authorList>
    </citation>
    <scope>NUCLEOTIDE SEQUENCE</scope>
    <source>
        <strain evidence="1">IMI 355091</strain>
    </source>
</reference>
<protein>
    <submittedName>
        <fullName evidence="1">Uncharacterized protein</fullName>
    </submittedName>
</protein>
<proteinExistence type="predicted"/>
<sequence length="216" mass="24889">MLNRGETFVRAQDVINALATPYFLPEFTWGIDSYALDHTRASITQFFNEGDYSLVYVLQVKLLQVEIKTRYLPSIDPLDGLRRSPLWYAARGSHFEVMSILVKRVSIRVTSEQRTVIRAEPELLDSYGQTAASTAARDGRVNDLRYLLGLRGKSWSPLLEPLMINEHLLLAYAVQSRNRECVKLVLAQRQWRFGGPVFTRAMDYANRNFDEDLRSR</sequence>
<organism evidence="1 2">
    <name type="scientific">Didymella pomorum</name>
    <dbReference type="NCBI Taxonomy" id="749634"/>
    <lineage>
        <taxon>Eukaryota</taxon>
        <taxon>Fungi</taxon>
        <taxon>Dikarya</taxon>
        <taxon>Ascomycota</taxon>
        <taxon>Pezizomycotina</taxon>
        <taxon>Dothideomycetes</taxon>
        <taxon>Pleosporomycetidae</taxon>
        <taxon>Pleosporales</taxon>
        <taxon>Pleosporineae</taxon>
        <taxon>Didymellaceae</taxon>
        <taxon>Didymella</taxon>
    </lineage>
</organism>
<dbReference type="SUPFAM" id="SSF48403">
    <property type="entry name" value="Ankyrin repeat"/>
    <property type="match status" value="1"/>
</dbReference>